<gene>
    <name evidence="3" type="ORF">QWZ16_20420</name>
</gene>
<evidence type="ECO:0000259" key="2">
    <source>
        <dbReference type="Pfam" id="PF00497"/>
    </source>
</evidence>
<protein>
    <submittedName>
        <fullName evidence="3">Transporter substrate-binding domain-containing protein</fullName>
    </submittedName>
</protein>
<dbReference type="InterPro" id="IPR001638">
    <property type="entry name" value="Solute-binding_3/MltF_N"/>
</dbReference>
<reference evidence="4" key="1">
    <citation type="journal article" date="2019" name="Int. J. Syst. Evol. Microbiol.">
        <title>The Global Catalogue of Microorganisms (GCM) 10K type strain sequencing project: providing services to taxonomists for standard genome sequencing and annotation.</title>
        <authorList>
            <consortium name="The Broad Institute Genomics Platform"/>
            <consortium name="The Broad Institute Genome Sequencing Center for Infectious Disease"/>
            <person name="Wu L."/>
            <person name="Ma J."/>
        </authorList>
    </citation>
    <scope>NUCLEOTIDE SEQUENCE [LARGE SCALE GENOMIC DNA]</scope>
    <source>
        <strain evidence="4">CECT 7398</strain>
    </source>
</reference>
<dbReference type="SUPFAM" id="SSF53850">
    <property type="entry name" value="Periplasmic binding protein-like II"/>
    <property type="match status" value="1"/>
</dbReference>
<dbReference type="RefSeq" id="WP_170882618.1">
    <property type="nucleotide sequence ID" value="NZ_JABEYA020000004.1"/>
</dbReference>
<dbReference type="Pfam" id="PF00497">
    <property type="entry name" value="SBP_bac_3"/>
    <property type="match status" value="1"/>
</dbReference>
<proteinExistence type="predicted"/>
<feature type="signal peptide" evidence="1">
    <location>
        <begin position="1"/>
        <end position="20"/>
    </location>
</feature>
<dbReference type="Proteomes" id="UP001238540">
    <property type="component" value="Unassembled WGS sequence"/>
</dbReference>
<evidence type="ECO:0000256" key="1">
    <source>
        <dbReference type="SAM" id="SignalP"/>
    </source>
</evidence>
<sequence>MNWKQQITLLSAFTSLTCFADSVDVNYYVISEQAKPFQIETKGSSHSGIVSDIVAEVFKDSDYDVNYHTYPFNRMISILERGDAENWVTYGSPKWGKVQSENLSDVPIYTVRHSLLSSSKNPVNFSDISDLNGKVIVLLMGFDYPELKPYFANGDMTEMRVKTYQSAFRVLNRNPGELAFVEMESRISYNLSKLEQDDSQFNKHSLSKLIPDYPIHLAFSPEMDKSVQAFINQRLKELKTQGKLDTIIAKYI</sequence>
<dbReference type="Gene3D" id="3.40.190.10">
    <property type="entry name" value="Periplasmic binding protein-like II"/>
    <property type="match status" value="2"/>
</dbReference>
<organism evidence="3 4">
    <name type="scientific">Vibrio ostreicida</name>
    <dbReference type="NCBI Taxonomy" id="526588"/>
    <lineage>
        <taxon>Bacteria</taxon>
        <taxon>Pseudomonadati</taxon>
        <taxon>Pseudomonadota</taxon>
        <taxon>Gammaproteobacteria</taxon>
        <taxon>Vibrionales</taxon>
        <taxon>Vibrionaceae</taxon>
        <taxon>Vibrio</taxon>
    </lineage>
</organism>
<keyword evidence="4" id="KW-1185">Reference proteome</keyword>
<name>A0ABT8C158_9VIBR</name>
<feature type="chain" id="PRO_5046783869" evidence="1">
    <location>
        <begin position="21"/>
        <end position="252"/>
    </location>
</feature>
<evidence type="ECO:0000313" key="3">
    <source>
        <dbReference type="EMBL" id="MDN3611960.1"/>
    </source>
</evidence>
<evidence type="ECO:0000313" key="4">
    <source>
        <dbReference type="Proteomes" id="UP001238540"/>
    </source>
</evidence>
<feature type="domain" description="Solute-binding protein family 3/N-terminal" evidence="2">
    <location>
        <begin position="30"/>
        <end position="252"/>
    </location>
</feature>
<dbReference type="EMBL" id="JAUFQC010000027">
    <property type="protein sequence ID" value="MDN3611960.1"/>
    <property type="molecule type" value="Genomic_DNA"/>
</dbReference>
<keyword evidence="1" id="KW-0732">Signal</keyword>
<accession>A0ABT8C158</accession>
<comment type="caution">
    <text evidence="3">The sequence shown here is derived from an EMBL/GenBank/DDBJ whole genome shotgun (WGS) entry which is preliminary data.</text>
</comment>